<evidence type="ECO:0000256" key="1">
    <source>
        <dbReference type="SAM" id="Phobius"/>
    </source>
</evidence>
<gene>
    <name evidence="2" type="ORF">PZA18_02515</name>
</gene>
<reference evidence="2" key="1">
    <citation type="submission" date="2023-03" db="EMBL/GenBank/DDBJ databases">
        <title>Chitinimonas shenzhenensis gen. nov., sp. nov., a novel member of family Burkholderiaceae isolated from activated sludge collected in Shen Zhen, China.</title>
        <authorList>
            <person name="Wang X."/>
        </authorList>
    </citation>
    <scope>NUCLEOTIDE SEQUENCE</scope>
    <source>
        <strain evidence="2">DQS-5</strain>
    </source>
</reference>
<feature type="transmembrane region" description="Helical" evidence="1">
    <location>
        <begin position="33"/>
        <end position="52"/>
    </location>
</feature>
<evidence type="ECO:0000313" key="2">
    <source>
        <dbReference type="EMBL" id="MDK2122920.1"/>
    </source>
</evidence>
<sequence>MSQELALFDFDGTLTDRDSLLPFLRYVAGDVTYFRGMAILSPLLLAYLARIVPNDIAKQKVITRFLGGRDLAEVSAWGELFAEERIPNWLRPGVVDKLKWHQQAGHECVLVSASPDIYLAPFAKRMGFSAVLCTRLETQGSRLTGRLNGPNCYGPEKVRRINDWLNGRQPEVVHAYGDSRGDREMLAMAHHKHYKPR</sequence>
<dbReference type="Gene3D" id="1.20.1440.100">
    <property type="entry name" value="SG protein - dephosphorylation function"/>
    <property type="match status" value="1"/>
</dbReference>
<dbReference type="InterPro" id="IPR050582">
    <property type="entry name" value="HAD-like_SerB"/>
</dbReference>
<dbReference type="CDD" id="cd02612">
    <property type="entry name" value="HAD_PGPPase"/>
    <property type="match status" value="1"/>
</dbReference>
<accession>A0ABT7DUW9</accession>
<dbReference type="NCBIfam" id="TIGR01490">
    <property type="entry name" value="HAD-SF-IB-hyp1"/>
    <property type="match status" value="1"/>
</dbReference>
<dbReference type="EMBL" id="JARRAF010000002">
    <property type="protein sequence ID" value="MDK2122920.1"/>
    <property type="molecule type" value="Genomic_DNA"/>
</dbReference>
<name>A0ABT7DUW9_9NEIS</name>
<dbReference type="RefSeq" id="WP_284099207.1">
    <property type="nucleotide sequence ID" value="NZ_JARRAF010000002.1"/>
</dbReference>
<dbReference type="PANTHER" id="PTHR43344">
    <property type="entry name" value="PHOSPHOSERINE PHOSPHATASE"/>
    <property type="match status" value="1"/>
</dbReference>
<keyword evidence="2" id="KW-0378">Hydrolase</keyword>
<organism evidence="2 3">
    <name type="scientific">Parachitinimonas caeni</name>
    <dbReference type="NCBI Taxonomy" id="3031301"/>
    <lineage>
        <taxon>Bacteria</taxon>
        <taxon>Pseudomonadati</taxon>
        <taxon>Pseudomonadota</taxon>
        <taxon>Betaproteobacteria</taxon>
        <taxon>Neisseriales</taxon>
        <taxon>Chitinibacteraceae</taxon>
        <taxon>Parachitinimonas</taxon>
    </lineage>
</organism>
<keyword evidence="1" id="KW-0812">Transmembrane</keyword>
<dbReference type="GO" id="GO:0016787">
    <property type="term" value="F:hydrolase activity"/>
    <property type="evidence" value="ECO:0007669"/>
    <property type="project" value="UniProtKB-KW"/>
</dbReference>
<dbReference type="Proteomes" id="UP001172778">
    <property type="component" value="Unassembled WGS sequence"/>
</dbReference>
<protein>
    <submittedName>
        <fullName evidence="2">HAD-IB family hydrolase</fullName>
        <ecNumber evidence="2">3.1.3.-</ecNumber>
    </submittedName>
</protein>
<dbReference type="InterPro" id="IPR036412">
    <property type="entry name" value="HAD-like_sf"/>
</dbReference>
<evidence type="ECO:0000313" key="3">
    <source>
        <dbReference type="Proteomes" id="UP001172778"/>
    </source>
</evidence>
<comment type="caution">
    <text evidence="2">The sequence shown here is derived from an EMBL/GenBank/DDBJ whole genome shotgun (WGS) entry which is preliminary data.</text>
</comment>
<proteinExistence type="predicted"/>
<dbReference type="Pfam" id="PF12710">
    <property type="entry name" value="HAD"/>
    <property type="match status" value="1"/>
</dbReference>
<dbReference type="InterPro" id="IPR023214">
    <property type="entry name" value="HAD_sf"/>
</dbReference>
<dbReference type="InterPro" id="IPR006385">
    <property type="entry name" value="HAD_hydro_SerB1"/>
</dbReference>
<keyword evidence="1" id="KW-1133">Transmembrane helix</keyword>
<dbReference type="SUPFAM" id="SSF56784">
    <property type="entry name" value="HAD-like"/>
    <property type="match status" value="1"/>
</dbReference>
<keyword evidence="3" id="KW-1185">Reference proteome</keyword>
<dbReference type="Gene3D" id="3.40.50.1000">
    <property type="entry name" value="HAD superfamily/HAD-like"/>
    <property type="match status" value="1"/>
</dbReference>
<keyword evidence="1" id="KW-0472">Membrane</keyword>
<dbReference type="NCBIfam" id="TIGR01488">
    <property type="entry name" value="HAD-SF-IB"/>
    <property type="match status" value="1"/>
</dbReference>
<dbReference type="EC" id="3.1.3.-" evidence="2"/>